<protein>
    <submittedName>
        <fullName evidence="1">Uncharacterized protein</fullName>
    </submittedName>
</protein>
<name>A0A2M6YCT8_9BACT</name>
<gene>
    <name evidence="1" type="ORF">COT12_00680</name>
</gene>
<comment type="caution">
    <text evidence="1">The sequence shown here is derived from an EMBL/GenBank/DDBJ whole genome shotgun (WGS) entry which is preliminary data.</text>
</comment>
<reference evidence="2" key="1">
    <citation type="submission" date="2017-09" db="EMBL/GenBank/DDBJ databases">
        <title>Depth-based differentiation of microbial function through sediment-hosted aquifers and enrichment of novel symbionts in the deep terrestrial subsurface.</title>
        <authorList>
            <person name="Probst A.J."/>
            <person name="Ladd B."/>
            <person name="Jarett J.K."/>
            <person name="Geller-Mcgrath D.E."/>
            <person name="Sieber C.M.K."/>
            <person name="Emerson J.B."/>
            <person name="Anantharaman K."/>
            <person name="Thomas B.C."/>
            <person name="Malmstrom R."/>
            <person name="Stieglmeier M."/>
            <person name="Klingl A."/>
            <person name="Woyke T."/>
            <person name="Ryan C.M."/>
            <person name="Banfield J.F."/>
        </authorList>
    </citation>
    <scope>NUCLEOTIDE SEQUENCE [LARGE SCALE GENOMIC DNA]</scope>
</reference>
<accession>A0A2M6YCT8</accession>
<proteinExistence type="predicted"/>
<sequence length="103" mass="11412">MPVVYVRSLSETEISDGKISGKKVVVQCGSKVDILPVELRQPDPEHGHQFNNLNHKKQLDTLGNGPFTVEAIIQENSGVWLTVKRGQKILSRYPAKDFKIAGS</sequence>
<dbReference type="AlphaFoldDB" id="A0A2M6YCT8"/>
<evidence type="ECO:0000313" key="2">
    <source>
        <dbReference type="Proteomes" id="UP000229896"/>
    </source>
</evidence>
<evidence type="ECO:0000313" key="1">
    <source>
        <dbReference type="EMBL" id="PIU24503.1"/>
    </source>
</evidence>
<dbReference type="EMBL" id="PEXI01000025">
    <property type="protein sequence ID" value="PIU24503.1"/>
    <property type="molecule type" value="Genomic_DNA"/>
</dbReference>
<organism evidence="1 2">
    <name type="scientific">Candidatus Berkelbacteria bacterium CG08_land_8_20_14_0_20_39_8</name>
    <dbReference type="NCBI Taxonomy" id="1974511"/>
    <lineage>
        <taxon>Bacteria</taxon>
        <taxon>Candidatus Berkelbacteria</taxon>
    </lineage>
</organism>
<dbReference type="Proteomes" id="UP000229896">
    <property type="component" value="Unassembled WGS sequence"/>
</dbReference>